<evidence type="ECO:0000313" key="6">
    <source>
        <dbReference type="EMBL" id="MBB4105445.1"/>
    </source>
</evidence>
<dbReference type="InterPro" id="IPR000847">
    <property type="entry name" value="LysR_HTH_N"/>
</dbReference>
<evidence type="ECO:0000313" key="7">
    <source>
        <dbReference type="Proteomes" id="UP000584824"/>
    </source>
</evidence>
<comment type="caution">
    <text evidence="6">The sequence shown here is derived from an EMBL/GenBank/DDBJ whole genome shotgun (WGS) entry which is preliminary data.</text>
</comment>
<dbReference type="EMBL" id="JACIDU010000021">
    <property type="protein sequence ID" value="MBB4105445.1"/>
    <property type="molecule type" value="Genomic_DNA"/>
</dbReference>
<dbReference type="Gene3D" id="1.10.10.10">
    <property type="entry name" value="Winged helix-like DNA-binding domain superfamily/Winged helix DNA-binding domain"/>
    <property type="match status" value="1"/>
</dbReference>
<dbReference type="InterPro" id="IPR036388">
    <property type="entry name" value="WH-like_DNA-bd_sf"/>
</dbReference>
<reference evidence="6 7" key="1">
    <citation type="submission" date="2020-08" db="EMBL/GenBank/DDBJ databases">
        <title>Genomic Encyclopedia of Type Strains, Phase IV (KMG-IV): sequencing the most valuable type-strain genomes for metagenomic binning, comparative biology and taxonomic classification.</title>
        <authorList>
            <person name="Goeker M."/>
        </authorList>
    </citation>
    <scope>NUCLEOTIDE SEQUENCE [LARGE SCALE GENOMIC DNA]</scope>
    <source>
        <strain evidence="6 7">DSM 26385</strain>
    </source>
</reference>
<keyword evidence="4" id="KW-0804">Transcription</keyword>
<evidence type="ECO:0000256" key="1">
    <source>
        <dbReference type="ARBA" id="ARBA00009437"/>
    </source>
</evidence>
<proteinExistence type="inferred from homology"/>
<dbReference type="GO" id="GO:0000976">
    <property type="term" value="F:transcription cis-regulatory region binding"/>
    <property type="evidence" value="ECO:0007669"/>
    <property type="project" value="TreeGrafter"/>
</dbReference>
<dbReference type="AlphaFoldDB" id="A0A7W6K5F1"/>
<keyword evidence="3 6" id="KW-0238">DNA-binding</keyword>
<dbReference type="InterPro" id="IPR005119">
    <property type="entry name" value="LysR_subst-bd"/>
</dbReference>
<gene>
    <name evidence="6" type="ORF">GGQ66_004032</name>
</gene>
<dbReference type="RefSeq" id="WP_183794940.1">
    <property type="nucleotide sequence ID" value="NZ_JACIDU010000021.1"/>
</dbReference>
<dbReference type="Proteomes" id="UP000584824">
    <property type="component" value="Unassembled WGS sequence"/>
</dbReference>
<dbReference type="GO" id="GO:0003700">
    <property type="term" value="F:DNA-binding transcription factor activity"/>
    <property type="evidence" value="ECO:0007669"/>
    <property type="project" value="InterPro"/>
</dbReference>
<dbReference type="PANTHER" id="PTHR30126">
    <property type="entry name" value="HTH-TYPE TRANSCRIPTIONAL REGULATOR"/>
    <property type="match status" value="1"/>
</dbReference>
<dbReference type="PANTHER" id="PTHR30126:SF2">
    <property type="entry name" value="HTH-TYPE TRANSCRIPTIONAL REGULATOR YJIE"/>
    <property type="match status" value="1"/>
</dbReference>
<protein>
    <submittedName>
        <fullName evidence="6">DNA-binding transcriptional LysR family regulator</fullName>
    </submittedName>
</protein>
<dbReference type="PRINTS" id="PR00039">
    <property type="entry name" value="HTHLYSR"/>
</dbReference>
<feature type="domain" description="HTH lysR-type" evidence="5">
    <location>
        <begin position="1"/>
        <end position="58"/>
    </location>
</feature>
<keyword evidence="7" id="KW-1185">Reference proteome</keyword>
<accession>A0A7W6K5F1</accession>
<evidence type="ECO:0000256" key="4">
    <source>
        <dbReference type="ARBA" id="ARBA00023163"/>
    </source>
</evidence>
<dbReference type="Pfam" id="PF00126">
    <property type="entry name" value="HTH_1"/>
    <property type="match status" value="1"/>
</dbReference>
<name>A0A7W6K5F1_9HYPH</name>
<comment type="similarity">
    <text evidence="1">Belongs to the LysR transcriptional regulatory family.</text>
</comment>
<dbReference type="InterPro" id="IPR036390">
    <property type="entry name" value="WH_DNA-bd_sf"/>
</dbReference>
<evidence type="ECO:0000259" key="5">
    <source>
        <dbReference type="PROSITE" id="PS50931"/>
    </source>
</evidence>
<dbReference type="PROSITE" id="PS50931">
    <property type="entry name" value="HTH_LYSR"/>
    <property type="match status" value="1"/>
</dbReference>
<keyword evidence="2" id="KW-0805">Transcription regulation</keyword>
<sequence length="297" mass="33453">MELKWLEDFVCLAETLSFSRAAEMRHVSQPAFSRRIRQLEQWLGVTLINRAMVPADLTPEGRKFLPVAIDNIRLMQETRRALRPDSKEVARTVVFSSLHTLTLTFMPDWLQKLATIKGGLRSRIAPDRGGIEDNINTLVEKEADFFLTYSHPLVPILLDETRFPRRLIGKERLLPVCPASAGKMLDNALKTNTPLDYLSYGDYSFFGMALGRLFALLPTFERTVSHENTMSVSLKAMTLAGWGTVWLPESLVSDELETGTLVTASDDPAWILDLDICIYRLGGPSRPIVEAVWNTLS</sequence>
<evidence type="ECO:0000256" key="3">
    <source>
        <dbReference type="ARBA" id="ARBA00023125"/>
    </source>
</evidence>
<dbReference type="SUPFAM" id="SSF46785">
    <property type="entry name" value="Winged helix' DNA-binding domain"/>
    <property type="match status" value="1"/>
</dbReference>
<dbReference type="Pfam" id="PF03466">
    <property type="entry name" value="LysR_substrate"/>
    <property type="match status" value="1"/>
</dbReference>
<evidence type="ECO:0000256" key="2">
    <source>
        <dbReference type="ARBA" id="ARBA00023015"/>
    </source>
</evidence>
<organism evidence="6 7">
    <name type="scientific">Allorhizobium borbori</name>
    <dbReference type="NCBI Taxonomy" id="485907"/>
    <lineage>
        <taxon>Bacteria</taxon>
        <taxon>Pseudomonadati</taxon>
        <taxon>Pseudomonadota</taxon>
        <taxon>Alphaproteobacteria</taxon>
        <taxon>Hyphomicrobiales</taxon>
        <taxon>Rhizobiaceae</taxon>
        <taxon>Rhizobium/Agrobacterium group</taxon>
        <taxon>Allorhizobium</taxon>
    </lineage>
</organism>
<dbReference type="SUPFAM" id="SSF53850">
    <property type="entry name" value="Periplasmic binding protein-like II"/>
    <property type="match status" value="1"/>
</dbReference>